<dbReference type="AlphaFoldDB" id="A0A081N759"/>
<dbReference type="RefSeq" id="WP_034874101.1">
    <property type="nucleotide sequence ID" value="NZ_JOKG01000002.1"/>
</dbReference>
<evidence type="ECO:0000313" key="1">
    <source>
        <dbReference type="EMBL" id="KEQ14282.1"/>
    </source>
</evidence>
<protein>
    <submittedName>
        <fullName evidence="1">Uncharacterized protein</fullName>
    </submittedName>
</protein>
<dbReference type="Proteomes" id="UP000028006">
    <property type="component" value="Unassembled WGS sequence"/>
</dbReference>
<proteinExistence type="predicted"/>
<evidence type="ECO:0000313" key="2">
    <source>
        <dbReference type="Proteomes" id="UP000028006"/>
    </source>
</evidence>
<reference evidence="1 2" key="1">
    <citation type="submission" date="2014-06" db="EMBL/GenBank/DDBJ databases">
        <title>Whole Genome Sequences of Three Symbiotic Endozoicomonas Bacteria.</title>
        <authorList>
            <person name="Neave M.J."/>
            <person name="Apprill A."/>
            <person name="Voolstra C.R."/>
        </authorList>
    </citation>
    <scope>NUCLEOTIDE SEQUENCE [LARGE SCALE GENOMIC DNA]</scope>
    <source>
        <strain evidence="1 2">LMG 24815</strain>
    </source>
</reference>
<sequence>MLYPYIRYTKSINPIVIELPHPTNPEADVAIIGSRKLISQHLRKILEYCNEFFNRYSEELDDKSRLGIMIDLHDILIKHLQPKLEEAYTKFWEASEQVI</sequence>
<accession>A0A081N759</accession>
<comment type="caution">
    <text evidence="1">The sequence shown here is derived from an EMBL/GenBank/DDBJ whole genome shotgun (WGS) entry which is preliminary data.</text>
</comment>
<gene>
    <name evidence="1" type="ORF">GZ77_07680</name>
</gene>
<dbReference type="EMBL" id="JOKG01000002">
    <property type="protein sequence ID" value="KEQ14282.1"/>
    <property type="molecule type" value="Genomic_DNA"/>
</dbReference>
<name>A0A081N759_9GAMM</name>
<organism evidence="1 2">
    <name type="scientific">Endozoicomonas montiporae</name>
    <dbReference type="NCBI Taxonomy" id="1027273"/>
    <lineage>
        <taxon>Bacteria</taxon>
        <taxon>Pseudomonadati</taxon>
        <taxon>Pseudomonadota</taxon>
        <taxon>Gammaproteobacteria</taxon>
        <taxon>Oceanospirillales</taxon>
        <taxon>Endozoicomonadaceae</taxon>
        <taxon>Endozoicomonas</taxon>
    </lineage>
</organism>
<keyword evidence="2" id="KW-1185">Reference proteome</keyword>